<dbReference type="GO" id="GO:0005737">
    <property type="term" value="C:cytoplasm"/>
    <property type="evidence" value="ECO:0007669"/>
    <property type="project" value="TreeGrafter"/>
</dbReference>
<dbReference type="PRINTS" id="PR00368">
    <property type="entry name" value="FADPNR"/>
</dbReference>
<evidence type="ECO:0000313" key="7">
    <source>
        <dbReference type="EMBL" id="NHF62147.1"/>
    </source>
</evidence>
<dbReference type="Gene3D" id="3.30.390.30">
    <property type="match status" value="1"/>
</dbReference>
<evidence type="ECO:0000256" key="3">
    <source>
        <dbReference type="ARBA" id="ARBA00022827"/>
    </source>
</evidence>
<dbReference type="Pfam" id="PF07992">
    <property type="entry name" value="Pyr_redox_2"/>
    <property type="match status" value="1"/>
</dbReference>
<dbReference type="Pfam" id="PF14759">
    <property type="entry name" value="Reductase_C"/>
    <property type="match status" value="1"/>
</dbReference>
<protein>
    <submittedName>
        <fullName evidence="7">FAD-dependent oxidoreductase</fullName>
    </submittedName>
</protein>
<dbReference type="InterPro" id="IPR050446">
    <property type="entry name" value="FAD-oxidoreductase/Apoptosis"/>
</dbReference>
<comment type="caution">
    <text evidence="7">The sequence shown here is derived from an EMBL/GenBank/DDBJ whole genome shotgun (WGS) entry which is preliminary data.</text>
</comment>
<dbReference type="InterPro" id="IPR028202">
    <property type="entry name" value="Reductase_C"/>
</dbReference>
<dbReference type="PANTHER" id="PTHR43557">
    <property type="entry name" value="APOPTOSIS-INDUCING FACTOR 1"/>
    <property type="match status" value="1"/>
</dbReference>
<keyword evidence="4" id="KW-0560">Oxidoreductase</keyword>
<name>A0A9E5ME45_9MICO</name>
<dbReference type="SUPFAM" id="SSF51905">
    <property type="entry name" value="FAD/NAD(P)-binding domain"/>
    <property type="match status" value="1"/>
</dbReference>
<evidence type="ECO:0000256" key="4">
    <source>
        <dbReference type="ARBA" id="ARBA00023002"/>
    </source>
</evidence>
<feature type="domain" description="FAD/NAD(P)-binding" evidence="5">
    <location>
        <begin position="8"/>
        <end position="295"/>
    </location>
</feature>
<dbReference type="InterPro" id="IPR023753">
    <property type="entry name" value="FAD/NAD-binding_dom"/>
</dbReference>
<feature type="domain" description="Reductase C-terminal" evidence="6">
    <location>
        <begin position="314"/>
        <end position="385"/>
    </location>
</feature>
<dbReference type="InterPro" id="IPR036188">
    <property type="entry name" value="FAD/NAD-bd_sf"/>
</dbReference>
<proteinExistence type="predicted"/>
<dbReference type="GO" id="GO:0016651">
    <property type="term" value="F:oxidoreductase activity, acting on NAD(P)H"/>
    <property type="evidence" value="ECO:0007669"/>
    <property type="project" value="TreeGrafter"/>
</dbReference>
<evidence type="ECO:0000256" key="2">
    <source>
        <dbReference type="ARBA" id="ARBA00022630"/>
    </source>
</evidence>
<comment type="cofactor">
    <cofactor evidence="1">
        <name>FAD</name>
        <dbReference type="ChEBI" id="CHEBI:57692"/>
    </cofactor>
</comment>
<evidence type="ECO:0000259" key="5">
    <source>
        <dbReference type="Pfam" id="PF07992"/>
    </source>
</evidence>
<accession>A0A9E5ME45</accession>
<sequence>MSLREAGYTDRIVLIAAEPYLPYQRPPLSKAFLAGDAQPATLALRGEPAYARHDIEVMVGDAVTAIDAARALVQRASGAELSWDHLVLAVGGRPSELDVPIIDGATGDLVTSTSSLEGVHLLRTADDALALRAAASKVSRLVAIGGSFIGLEVAASLSSRGVAATVLVRGDRLMSRVVHPYVADIFRRAHLARGVSLEFGAQVTALVADGRRVAAVQLSDGRRVEADCVVVGIGLTADTALAEQIGLVIDRGILVDDAGRTSHPAIYAAGDCATRLLASGATERTESVHNAVQQAKAVAAAIVEAAPPSKQVPWFWSDQFDLKLQTVGDTGHDTDTTVFAGDTPEKLVVEHRRDGVLVGVTAVSSPREFLQYRRELDRSHAVVNAQA</sequence>
<dbReference type="Proteomes" id="UP000818266">
    <property type="component" value="Unassembled WGS sequence"/>
</dbReference>
<dbReference type="Gene3D" id="3.50.50.60">
    <property type="entry name" value="FAD/NAD(P)-binding domain"/>
    <property type="match status" value="2"/>
</dbReference>
<dbReference type="PANTHER" id="PTHR43557:SF2">
    <property type="entry name" value="RIESKE DOMAIN-CONTAINING PROTEIN-RELATED"/>
    <property type="match status" value="1"/>
</dbReference>
<keyword evidence="3" id="KW-0274">FAD</keyword>
<organism evidence="7 8">
    <name type="scientific">Microcella pacifica</name>
    <dbReference type="NCBI Taxonomy" id="2591847"/>
    <lineage>
        <taxon>Bacteria</taxon>
        <taxon>Bacillati</taxon>
        <taxon>Actinomycetota</taxon>
        <taxon>Actinomycetes</taxon>
        <taxon>Micrococcales</taxon>
        <taxon>Microbacteriaceae</taxon>
        <taxon>Microcella</taxon>
    </lineage>
</organism>
<reference evidence="7 8" key="1">
    <citation type="submission" date="2020-03" db="EMBL/GenBank/DDBJ databases">
        <title>Chryseoglobus sp. isolated from a deep-sea seamount.</title>
        <authorList>
            <person name="Zhang D.-C."/>
        </authorList>
    </citation>
    <scope>NUCLEOTIDE SEQUENCE [LARGE SCALE GENOMIC DNA]</scope>
    <source>
        <strain evidence="7 8">KN1116</strain>
    </source>
</reference>
<evidence type="ECO:0000259" key="6">
    <source>
        <dbReference type="Pfam" id="PF14759"/>
    </source>
</evidence>
<dbReference type="SUPFAM" id="SSF55424">
    <property type="entry name" value="FAD/NAD-linked reductases, dimerisation (C-terminal) domain"/>
    <property type="match status" value="1"/>
</dbReference>
<evidence type="ECO:0000256" key="1">
    <source>
        <dbReference type="ARBA" id="ARBA00001974"/>
    </source>
</evidence>
<dbReference type="InterPro" id="IPR016156">
    <property type="entry name" value="FAD/NAD-linked_Rdtase_dimer_sf"/>
</dbReference>
<dbReference type="EMBL" id="VIKT02000003">
    <property type="protein sequence ID" value="NHF62147.1"/>
    <property type="molecule type" value="Genomic_DNA"/>
</dbReference>
<evidence type="ECO:0000313" key="8">
    <source>
        <dbReference type="Proteomes" id="UP000818266"/>
    </source>
</evidence>
<keyword evidence="2" id="KW-0285">Flavoprotein</keyword>
<gene>
    <name evidence="7" type="ORF">FK219_002645</name>
</gene>
<dbReference type="AlphaFoldDB" id="A0A9E5ME45"/>
<keyword evidence="8" id="KW-1185">Reference proteome</keyword>